<reference evidence="3" key="1">
    <citation type="submission" date="2020-10" db="EMBL/GenBank/DDBJ databases">
        <authorList>
            <person name="Gilroy R."/>
        </authorList>
    </citation>
    <scope>NUCLEOTIDE SEQUENCE</scope>
    <source>
        <strain evidence="3">ChiHile30-977</strain>
    </source>
</reference>
<proteinExistence type="predicted"/>
<evidence type="ECO:0000256" key="1">
    <source>
        <dbReference type="ARBA" id="ARBA00004651"/>
    </source>
</evidence>
<evidence type="ECO:0000313" key="4">
    <source>
        <dbReference type="Proteomes" id="UP000886819"/>
    </source>
</evidence>
<dbReference type="InterPro" id="IPR052528">
    <property type="entry name" value="Sugar_transport-like"/>
</dbReference>
<dbReference type="InterPro" id="IPR036259">
    <property type="entry name" value="MFS_trans_sf"/>
</dbReference>
<feature type="transmembrane region" description="Helical" evidence="2">
    <location>
        <begin position="192"/>
        <end position="218"/>
    </location>
</feature>
<comment type="subcellular location">
    <subcellularLocation>
        <location evidence="1">Cell membrane</location>
        <topology evidence="1">Multi-pass membrane protein</topology>
    </subcellularLocation>
</comment>
<dbReference type="InterPro" id="IPR011701">
    <property type="entry name" value="MFS"/>
</dbReference>
<dbReference type="AlphaFoldDB" id="A0A9D0YUM3"/>
<name>A0A9D0YUM3_9FIRM</name>
<dbReference type="GO" id="GO:0022857">
    <property type="term" value="F:transmembrane transporter activity"/>
    <property type="evidence" value="ECO:0007669"/>
    <property type="project" value="InterPro"/>
</dbReference>
<organism evidence="3 4">
    <name type="scientific">Candidatus Avichristensenella intestinipullorum</name>
    <dbReference type="NCBI Taxonomy" id="2840693"/>
    <lineage>
        <taxon>Bacteria</taxon>
        <taxon>Bacillati</taxon>
        <taxon>Bacillota</taxon>
        <taxon>Clostridia</taxon>
        <taxon>Candidatus Avichristensenella</taxon>
    </lineage>
</organism>
<dbReference type="PANTHER" id="PTHR23526:SF2">
    <property type="entry name" value="MAJOR FACILITATOR SUPERFAMILY (MFS) PROFILE DOMAIN-CONTAINING PROTEIN"/>
    <property type="match status" value="1"/>
</dbReference>
<feature type="transmembrane region" description="Helical" evidence="2">
    <location>
        <begin position="169"/>
        <end position="186"/>
    </location>
</feature>
<feature type="transmembrane region" description="Helical" evidence="2">
    <location>
        <begin position="128"/>
        <end position="148"/>
    </location>
</feature>
<feature type="transmembrane region" description="Helical" evidence="2">
    <location>
        <begin position="371"/>
        <end position="395"/>
    </location>
</feature>
<dbReference type="Pfam" id="PF07690">
    <property type="entry name" value="MFS_1"/>
    <property type="match status" value="1"/>
</dbReference>
<evidence type="ECO:0000313" key="3">
    <source>
        <dbReference type="EMBL" id="HIQ62576.1"/>
    </source>
</evidence>
<protein>
    <submittedName>
        <fullName evidence="3">MFS transporter</fullName>
    </submittedName>
</protein>
<evidence type="ECO:0000256" key="2">
    <source>
        <dbReference type="SAM" id="Phobius"/>
    </source>
</evidence>
<feature type="transmembrane region" description="Helical" evidence="2">
    <location>
        <begin position="277"/>
        <end position="299"/>
    </location>
</feature>
<dbReference type="GO" id="GO:0005886">
    <property type="term" value="C:plasma membrane"/>
    <property type="evidence" value="ECO:0007669"/>
    <property type="project" value="UniProtKB-SubCell"/>
</dbReference>
<keyword evidence="2" id="KW-0472">Membrane</keyword>
<feature type="transmembrane region" description="Helical" evidence="2">
    <location>
        <begin position="63"/>
        <end position="82"/>
    </location>
</feature>
<feature type="transmembrane region" description="Helical" evidence="2">
    <location>
        <begin position="311"/>
        <end position="329"/>
    </location>
</feature>
<keyword evidence="2" id="KW-0812">Transmembrane</keyword>
<sequence>MMKGKLRLRRPSLRLYDATGLSLQTQRGLNMAILAVTFSMVMTTITTGAAWTGFQRMLGADAQLLGVISAIPVAASTLQILAAYMLERWRARRALFLGFGIVSRLLWVVIGLIPYFTPMAQPQMRLVLLMVFLALSAGSGAFINVAFYSLIGDLVPLRIRGRYFSSRQSVSLLSGILAGLLVSWLLDATEGFTGYTIALVVAGVFGTADICCFFFVAWPPMQPQGNARPGLGRMLRTVLRDRGYMRIVGYFTLWFFAVNLCGPFTNVFFLEEVRMTYTQITLLNQIVPNMATVLVIGWWGRQMDRYGNQPIVQTAGLYCMLLPLSYLLIGPHSFWILPFANVLSGICWPASDLGQQNMYLAKAPAQNRSMYVAVFFASTQLLGTALSNYVGGYLLDGPLATLAASGFAGFSRYDYIFLLSSLLRIMCVVALLPRLRQEEDTPAPKMCREIVGEFHMRALALWRELRATRLRRKYYRRYRKKEEDT</sequence>
<dbReference type="SUPFAM" id="SSF103473">
    <property type="entry name" value="MFS general substrate transporter"/>
    <property type="match status" value="1"/>
</dbReference>
<keyword evidence="2" id="KW-1133">Transmembrane helix</keyword>
<feature type="transmembrane region" description="Helical" evidence="2">
    <location>
        <begin position="243"/>
        <end position="265"/>
    </location>
</feature>
<feature type="transmembrane region" description="Helical" evidence="2">
    <location>
        <begin position="335"/>
        <end position="351"/>
    </location>
</feature>
<dbReference type="PANTHER" id="PTHR23526">
    <property type="entry name" value="INTEGRAL MEMBRANE TRANSPORT PROTEIN-RELATED"/>
    <property type="match status" value="1"/>
</dbReference>
<gene>
    <name evidence="3" type="ORF">IAA66_03190</name>
</gene>
<accession>A0A9D0YUM3</accession>
<dbReference type="Proteomes" id="UP000886819">
    <property type="component" value="Unassembled WGS sequence"/>
</dbReference>
<comment type="caution">
    <text evidence="3">The sequence shown here is derived from an EMBL/GenBank/DDBJ whole genome shotgun (WGS) entry which is preliminary data.</text>
</comment>
<reference evidence="3" key="2">
    <citation type="journal article" date="2021" name="PeerJ">
        <title>Extensive microbial diversity within the chicken gut microbiome revealed by metagenomics and culture.</title>
        <authorList>
            <person name="Gilroy R."/>
            <person name="Ravi A."/>
            <person name="Getino M."/>
            <person name="Pursley I."/>
            <person name="Horton D.L."/>
            <person name="Alikhan N.F."/>
            <person name="Baker D."/>
            <person name="Gharbi K."/>
            <person name="Hall N."/>
            <person name="Watson M."/>
            <person name="Adriaenssens E.M."/>
            <person name="Foster-Nyarko E."/>
            <person name="Jarju S."/>
            <person name="Secka A."/>
            <person name="Antonio M."/>
            <person name="Oren A."/>
            <person name="Chaudhuri R.R."/>
            <person name="La Ragione R."/>
            <person name="Hildebrand F."/>
            <person name="Pallen M.J."/>
        </authorList>
    </citation>
    <scope>NUCLEOTIDE SEQUENCE</scope>
    <source>
        <strain evidence="3">ChiHile30-977</strain>
    </source>
</reference>
<feature type="transmembrane region" description="Helical" evidence="2">
    <location>
        <begin position="415"/>
        <end position="432"/>
    </location>
</feature>
<feature type="transmembrane region" description="Helical" evidence="2">
    <location>
        <begin position="31"/>
        <end position="51"/>
    </location>
</feature>
<feature type="transmembrane region" description="Helical" evidence="2">
    <location>
        <begin position="94"/>
        <end position="116"/>
    </location>
</feature>
<dbReference type="Gene3D" id="1.20.1250.20">
    <property type="entry name" value="MFS general substrate transporter like domains"/>
    <property type="match status" value="2"/>
</dbReference>
<dbReference type="EMBL" id="DVFI01000042">
    <property type="protein sequence ID" value="HIQ62576.1"/>
    <property type="molecule type" value="Genomic_DNA"/>
</dbReference>